<dbReference type="InterPro" id="IPR051673">
    <property type="entry name" value="SSDNA_exonuclease_RecJ"/>
</dbReference>
<evidence type="ECO:0000256" key="2">
    <source>
        <dbReference type="ARBA" id="ARBA00019841"/>
    </source>
</evidence>
<organism evidence="10 11">
    <name type="scientific">Patulibacter medicamentivorans</name>
    <dbReference type="NCBI Taxonomy" id="1097667"/>
    <lineage>
        <taxon>Bacteria</taxon>
        <taxon>Bacillati</taxon>
        <taxon>Actinomycetota</taxon>
        <taxon>Thermoleophilia</taxon>
        <taxon>Solirubrobacterales</taxon>
        <taxon>Patulibacteraceae</taxon>
        <taxon>Patulibacter</taxon>
    </lineage>
</organism>
<evidence type="ECO:0000313" key="10">
    <source>
        <dbReference type="EMBL" id="EHN09190.1"/>
    </source>
</evidence>
<evidence type="ECO:0000256" key="4">
    <source>
        <dbReference type="ARBA" id="ARBA00022801"/>
    </source>
</evidence>
<dbReference type="Pfam" id="PF17768">
    <property type="entry name" value="RecJ_OB"/>
    <property type="match status" value="1"/>
</dbReference>
<gene>
    <name evidence="10" type="ORF">PAI11_39970</name>
</gene>
<keyword evidence="11" id="KW-1185">Reference proteome</keyword>
<dbReference type="EMBL" id="AGUD01000299">
    <property type="protein sequence ID" value="EHN09190.1"/>
    <property type="molecule type" value="Genomic_DNA"/>
</dbReference>
<evidence type="ECO:0000259" key="9">
    <source>
        <dbReference type="Pfam" id="PF17768"/>
    </source>
</evidence>
<dbReference type="InterPro" id="IPR003156">
    <property type="entry name" value="DHHA1_dom"/>
</dbReference>
<dbReference type="GO" id="GO:0008409">
    <property type="term" value="F:5'-3' exonuclease activity"/>
    <property type="evidence" value="ECO:0007669"/>
    <property type="project" value="InterPro"/>
</dbReference>
<accession>H0EAX2</accession>
<evidence type="ECO:0000259" key="7">
    <source>
        <dbReference type="Pfam" id="PF01368"/>
    </source>
</evidence>
<dbReference type="PATRIC" id="fig|1097667.3.peg.3961"/>
<evidence type="ECO:0000256" key="3">
    <source>
        <dbReference type="ARBA" id="ARBA00022722"/>
    </source>
</evidence>
<dbReference type="PANTHER" id="PTHR30255:SF2">
    <property type="entry name" value="SINGLE-STRANDED-DNA-SPECIFIC EXONUCLEASE RECJ"/>
    <property type="match status" value="1"/>
</dbReference>
<keyword evidence="3" id="KW-0540">Nuclease</keyword>
<dbReference type="GO" id="GO:0006281">
    <property type="term" value="P:DNA repair"/>
    <property type="evidence" value="ECO:0007669"/>
    <property type="project" value="InterPro"/>
</dbReference>
<dbReference type="SUPFAM" id="SSF64182">
    <property type="entry name" value="DHH phosphoesterases"/>
    <property type="match status" value="1"/>
</dbReference>
<proteinExistence type="inferred from homology"/>
<keyword evidence="4 10" id="KW-0378">Hydrolase</keyword>
<dbReference type="OrthoDB" id="9809852at2"/>
<comment type="similarity">
    <text evidence="1">Belongs to the RecJ family.</text>
</comment>
<feature type="coiled-coil region" evidence="6">
    <location>
        <begin position="318"/>
        <end position="345"/>
    </location>
</feature>
<dbReference type="Gene3D" id="3.90.1640.30">
    <property type="match status" value="1"/>
</dbReference>
<dbReference type="Pfam" id="PF02272">
    <property type="entry name" value="DHHA1"/>
    <property type="match status" value="1"/>
</dbReference>
<dbReference type="Proteomes" id="UP000005143">
    <property type="component" value="Unassembled WGS sequence"/>
</dbReference>
<dbReference type="RefSeq" id="WP_007578534.1">
    <property type="nucleotide sequence ID" value="NZ_AGUD01000299.1"/>
</dbReference>
<sequence>MDVRFEIPPASEDAVARLREATGLGDVAAQVLVRRGLGDPEAARHFLAADEHHPLSAFDGLGDAARQVLRHVRAGSRIVVHGDYDCDGVCATATLVRAIRQIDGDASWFLPHRIDDGYGLAADTVRRLAAEGAGLVITVDCGITAVDEAALARGLGLDLIITDHHRPRADGVLPDVPLVHPGIPPADGGPDAAATRYPAPQLCGAGVAWRLAGALLEAAGADPADADIDLDVVALATIADVVPLTGENRWIVRQGLAAITDARRPGLRALLDVSSTAPADVDSTAVGYRLAPRINAAGRIGHADTGVALLLCDDPVEARRLADRLDGANRDRRELEARILREAEEQATAQGEQPLYVLAGEGWHAGVVGIVASRIVERFQRPAVLLSIDGEQASGSARSVPGFDLLAGLDACAEHLTRHGGHRAAAGCTLPTDAIGDFRVALVAYAAQHLDVAALTPVERVDAVVGGQQLGMALAEELARLGPFGEGNPEPVLLVPAGWAEAPRPLGAAGLHMAFTLRSGGSRVAAVAFGRDRLPVADGPLTGSYALERHAFRGSVTPRLRVRELAAPAPAAIDRLDGDPADVALAVLDAADPFPIADGDGRSGGWGAAFADRSAAGPAAAIAALVASGDPVTVVTADAARRAPQLASVVGGFALTDWWSVARTPRTLDGTVHLVALDPPSDAVQLAAVEELDGLSRWRAWGDPELRFTVDALRREHDLRSGAQPLYRRLRDGGPTAVAALAGDERCGWWLGLLLRVLEQSGAVVVDRAERVAAIGPGPVRPLEAGDTHRAWTARHEERQRWLSGTTTVRVPSPAP</sequence>
<dbReference type="InterPro" id="IPR004610">
    <property type="entry name" value="RecJ"/>
</dbReference>
<dbReference type="InterPro" id="IPR001667">
    <property type="entry name" value="DDH_dom"/>
</dbReference>
<evidence type="ECO:0000259" key="8">
    <source>
        <dbReference type="Pfam" id="PF02272"/>
    </source>
</evidence>
<dbReference type="GO" id="GO:0006310">
    <property type="term" value="P:DNA recombination"/>
    <property type="evidence" value="ECO:0007669"/>
    <property type="project" value="InterPro"/>
</dbReference>
<evidence type="ECO:0000256" key="6">
    <source>
        <dbReference type="SAM" id="Coils"/>
    </source>
</evidence>
<comment type="caution">
    <text evidence="10">The sequence shown here is derived from an EMBL/GenBank/DDBJ whole genome shotgun (WGS) entry which is preliminary data.</text>
</comment>
<keyword evidence="5 10" id="KW-0269">Exonuclease</keyword>
<protein>
    <recommendedName>
        <fullName evidence="2">Single-stranded-DNA-specific exonuclease RecJ</fullName>
    </recommendedName>
</protein>
<evidence type="ECO:0000313" key="11">
    <source>
        <dbReference type="Proteomes" id="UP000005143"/>
    </source>
</evidence>
<evidence type="ECO:0000256" key="5">
    <source>
        <dbReference type="ARBA" id="ARBA00022839"/>
    </source>
</evidence>
<feature type="domain" description="DDH" evidence="7">
    <location>
        <begin position="77"/>
        <end position="217"/>
    </location>
</feature>
<reference evidence="10 11" key="1">
    <citation type="journal article" date="2013" name="Biodegradation">
        <title>Quantitative proteomic analysis of ibuprofen-degrading Patulibacter sp. strain I11.</title>
        <authorList>
            <person name="Almeida B."/>
            <person name="Kjeldal H."/>
            <person name="Lolas I."/>
            <person name="Knudsen A.D."/>
            <person name="Carvalho G."/>
            <person name="Nielsen K.L."/>
            <person name="Barreto Crespo M.T."/>
            <person name="Stensballe A."/>
            <person name="Nielsen J.L."/>
        </authorList>
    </citation>
    <scope>NUCLEOTIDE SEQUENCE [LARGE SCALE GENOMIC DNA]</scope>
    <source>
        <strain evidence="10 11">I11</strain>
    </source>
</reference>
<evidence type="ECO:0000256" key="1">
    <source>
        <dbReference type="ARBA" id="ARBA00005915"/>
    </source>
</evidence>
<dbReference type="AlphaFoldDB" id="H0EAX2"/>
<dbReference type="InterPro" id="IPR041122">
    <property type="entry name" value="RecJ_OB"/>
</dbReference>
<name>H0EAX2_9ACTN</name>
<keyword evidence="6" id="KW-0175">Coiled coil</keyword>
<feature type="domain" description="DHHA1" evidence="8">
    <location>
        <begin position="356"/>
        <end position="444"/>
    </location>
</feature>
<dbReference type="PANTHER" id="PTHR30255">
    <property type="entry name" value="SINGLE-STRANDED-DNA-SPECIFIC EXONUCLEASE RECJ"/>
    <property type="match status" value="1"/>
</dbReference>
<dbReference type="Pfam" id="PF01368">
    <property type="entry name" value="DHH"/>
    <property type="match status" value="1"/>
</dbReference>
<dbReference type="InterPro" id="IPR038763">
    <property type="entry name" value="DHH_sf"/>
</dbReference>
<dbReference type="Gene3D" id="3.10.310.30">
    <property type="match status" value="1"/>
</dbReference>
<feature type="domain" description="RecJ OB" evidence="9">
    <location>
        <begin position="461"/>
        <end position="563"/>
    </location>
</feature>
<dbReference type="NCBIfam" id="TIGR00644">
    <property type="entry name" value="recJ"/>
    <property type="match status" value="1"/>
</dbReference>
<dbReference type="GO" id="GO:0003676">
    <property type="term" value="F:nucleic acid binding"/>
    <property type="evidence" value="ECO:0007669"/>
    <property type="project" value="InterPro"/>
</dbReference>